<comment type="similarity">
    <text evidence="2">Belongs to the polysaccharide synthase family.</text>
</comment>
<keyword evidence="6 7" id="KW-0472">Membrane</keyword>
<proteinExistence type="inferred from homology"/>
<feature type="transmembrane region" description="Helical" evidence="7">
    <location>
        <begin position="293"/>
        <end position="315"/>
    </location>
</feature>
<feature type="transmembrane region" description="Helical" evidence="7">
    <location>
        <begin position="335"/>
        <end position="355"/>
    </location>
</feature>
<dbReference type="RefSeq" id="WP_378483414.1">
    <property type="nucleotide sequence ID" value="NZ_JBHUFB010000002.1"/>
</dbReference>
<evidence type="ECO:0000256" key="4">
    <source>
        <dbReference type="ARBA" id="ARBA00022692"/>
    </source>
</evidence>
<name>A0ABW4NYG5_9NOCA</name>
<feature type="transmembrane region" description="Helical" evidence="7">
    <location>
        <begin position="155"/>
        <end position="181"/>
    </location>
</feature>
<evidence type="ECO:0000313" key="8">
    <source>
        <dbReference type="EMBL" id="MFD1810856.1"/>
    </source>
</evidence>
<keyword evidence="3" id="KW-1003">Cell membrane</keyword>
<evidence type="ECO:0000256" key="1">
    <source>
        <dbReference type="ARBA" id="ARBA00004651"/>
    </source>
</evidence>
<evidence type="ECO:0000256" key="5">
    <source>
        <dbReference type="ARBA" id="ARBA00022989"/>
    </source>
</evidence>
<comment type="subcellular location">
    <subcellularLocation>
        <location evidence="1">Cell membrane</location>
        <topology evidence="1">Multi-pass membrane protein</topology>
    </subcellularLocation>
</comment>
<keyword evidence="9" id="KW-1185">Reference proteome</keyword>
<feature type="transmembrane region" description="Helical" evidence="7">
    <location>
        <begin position="421"/>
        <end position="440"/>
    </location>
</feature>
<dbReference type="Proteomes" id="UP001597286">
    <property type="component" value="Unassembled WGS sequence"/>
</dbReference>
<dbReference type="CDD" id="cd13127">
    <property type="entry name" value="MATE_tuaB_like"/>
    <property type="match status" value="1"/>
</dbReference>
<sequence>MTTEPEAGERSSLGTVAARGATVTVAGQAAKFGIQFGGIVVLARLLEPSDFGLVAMVIAVVGVCEVLRDFGLSSAAVQARTLTERQRSNLFWINTGIGAGLTLIVLLCAPLIAGLFDEPRLTSITQVLSVTFLLSGLATQFRAHLTRQMKFGRLAVADIVAQSGGLLAGIALAVGGAGYWAIVGQQVVQALLMPAVTAAWGRWMPGLPHRHEPMRDLLSFGWHLMGTQLLQYASKNVDSVIVGHQFGATNLGYYNRSSQLVNGPLNQLNVPASTVALPVLSRLQDDPPRYRRFLLHGQTALMTLVVGGFLCAAALAGPAVEILLGPSWTPATDLFRLFAIGAAFQGAGYATYWVFTSKGITAAMLRYAIVVRTLSISLLVAGAWWGMIGVAWAYVVGVALSWLLGLLWISRASDAPVREMFANGLRTLLVYGVASTAAYTASRLVDGPIAEVVTGIGALIATCAVIAAGYPRYRGDLVSVRGMARLVKERAS</sequence>
<evidence type="ECO:0000313" key="9">
    <source>
        <dbReference type="Proteomes" id="UP001597286"/>
    </source>
</evidence>
<dbReference type="Pfam" id="PF13440">
    <property type="entry name" value="Polysacc_synt_3"/>
    <property type="match status" value="1"/>
</dbReference>
<accession>A0ABW4NYG5</accession>
<feature type="transmembrane region" description="Helical" evidence="7">
    <location>
        <begin position="91"/>
        <end position="112"/>
    </location>
</feature>
<keyword evidence="5 7" id="KW-1133">Transmembrane helix</keyword>
<feature type="transmembrane region" description="Helical" evidence="7">
    <location>
        <begin position="391"/>
        <end position="409"/>
    </location>
</feature>
<organism evidence="8 9">
    <name type="scientific">Rhodococcus gannanensis</name>
    <dbReference type="NCBI Taxonomy" id="1960308"/>
    <lineage>
        <taxon>Bacteria</taxon>
        <taxon>Bacillati</taxon>
        <taxon>Actinomycetota</taxon>
        <taxon>Actinomycetes</taxon>
        <taxon>Mycobacteriales</taxon>
        <taxon>Nocardiaceae</taxon>
        <taxon>Rhodococcus</taxon>
    </lineage>
</organism>
<evidence type="ECO:0000256" key="2">
    <source>
        <dbReference type="ARBA" id="ARBA00007430"/>
    </source>
</evidence>
<dbReference type="InterPro" id="IPR050833">
    <property type="entry name" value="Poly_Biosynth_Transport"/>
</dbReference>
<gene>
    <name evidence="8" type="ORF">ACFSJG_01400</name>
</gene>
<dbReference type="PANTHER" id="PTHR30250">
    <property type="entry name" value="PST FAMILY PREDICTED COLANIC ACID TRANSPORTER"/>
    <property type="match status" value="1"/>
</dbReference>
<feature type="transmembrane region" description="Helical" evidence="7">
    <location>
        <begin position="452"/>
        <end position="473"/>
    </location>
</feature>
<evidence type="ECO:0000256" key="6">
    <source>
        <dbReference type="ARBA" id="ARBA00023136"/>
    </source>
</evidence>
<feature type="transmembrane region" description="Helical" evidence="7">
    <location>
        <begin position="367"/>
        <end position="385"/>
    </location>
</feature>
<protein>
    <submittedName>
        <fullName evidence="8">Lipopolysaccharide biosynthesis protein</fullName>
    </submittedName>
</protein>
<comment type="caution">
    <text evidence="8">The sequence shown here is derived from an EMBL/GenBank/DDBJ whole genome shotgun (WGS) entry which is preliminary data.</text>
</comment>
<evidence type="ECO:0000256" key="3">
    <source>
        <dbReference type="ARBA" id="ARBA00022475"/>
    </source>
</evidence>
<reference evidence="9" key="1">
    <citation type="journal article" date="2019" name="Int. J. Syst. Evol. Microbiol.">
        <title>The Global Catalogue of Microorganisms (GCM) 10K type strain sequencing project: providing services to taxonomists for standard genome sequencing and annotation.</title>
        <authorList>
            <consortium name="The Broad Institute Genomics Platform"/>
            <consortium name="The Broad Institute Genome Sequencing Center for Infectious Disease"/>
            <person name="Wu L."/>
            <person name="Ma J."/>
        </authorList>
    </citation>
    <scope>NUCLEOTIDE SEQUENCE [LARGE SCALE GENOMIC DNA]</scope>
    <source>
        <strain evidence="9">DT72</strain>
    </source>
</reference>
<dbReference type="EMBL" id="JBHUFB010000002">
    <property type="protein sequence ID" value="MFD1810856.1"/>
    <property type="molecule type" value="Genomic_DNA"/>
</dbReference>
<keyword evidence="4 7" id="KW-0812">Transmembrane</keyword>
<dbReference type="PANTHER" id="PTHR30250:SF10">
    <property type="entry name" value="LIPOPOLYSACCHARIDE BIOSYNTHESIS PROTEIN WZXC"/>
    <property type="match status" value="1"/>
</dbReference>
<evidence type="ECO:0000256" key="7">
    <source>
        <dbReference type="SAM" id="Phobius"/>
    </source>
</evidence>